<organism evidence="2 3">
    <name type="scientific">Halalkalibacter hemicellulosilyticusJCM 9152</name>
    <dbReference type="NCBI Taxonomy" id="1236971"/>
    <lineage>
        <taxon>Bacteria</taxon>
        <taxon>Bacillati</taxon>
        <taxon>Bacillota</taxon>
        <taxon>Bacilli</taxon>
        <taxon>Bacillales</taxon>
        <taxon>Bacillaceae</taxon>
        <taxon>Halalkalibacter</taxon>
    </lineage>
</organism>
<evidence type="ECO:0000256" key="1">
    <source>
        <dbReference type="SAM" id="Phobius"/>
    </source>
</evidence>
<dbReference type="RefSeq" id="WP_035343346.1">
    <property type="nucleotide sequence ID" value="NZ_BAUU01000012.1"/>
</dbReference>
<keyword evidence="1" id="KW-0472">Membrane</keyword>
<keyword evidence="1" id="KW-1133">Transmembrane helix</keyword>
<evidence type="ECO:0008006" key="4">
    <source>
        <dbReference type="Google" id="ProtNLM"/>
    </source>
</evidence>
<feature type="transmembrane region" description="Helical" evidence="1">
    <location>
        <begin position="41"/>
        <end position="60"/>
    </location>
</feature>
<dbReference type="Proteomes" id="UP000018895">
    <property type="component" value="Unassembled WGS sequence"/>
</dbReference>
<dbReference type="AlphaFoldDB" id="W4QF64"/>
<dbReference type="OrthoDB" id="9945907at2"/>
<accession>W4QF64</accession>
<evidence type="ECO:0000313" key="2">
    <source>
        <dbReference type="EMBL" id="GAE30567.1"/>
    </source>
</evidence>
<name>W4QF64_9BACI</name>
<proteinExistence type="predicted"/>
<sequence length="65" mass="7521">MLFPVLLSFVVCVVALVITLKLTAASDEEYDSKKSMKHMSWIYFLVFPIILVVVLLLWWISELMS</sequence>
<protein>
    <recommendedName>
        <fullName evidence="4">BshB3 potential contributor to bacillithiol synthesis</fullName>
    </recommendedName>
</protein>
<reference evidence="2" key="1">
    <citation type="journal article" date="2014" name="Genome Announc.">
        <title>Draft Genome Sequences of Three Alkaliphilic Bacillus Strains, Bacillus wakoensis JCM 9140T, Bacillus akibai JCM 9157T, and Bacillus hemicellulosilyticus JCM 9152T.</title>
        <authorList>
            <person name="Yuki M."/>
            <person name="Oshima K."/>
            <person name="Suda W."/>
            <person name="Oshida Y."/>
            <person name="Kitamura K."/>
            <person name="Iida T."/>
            <person name="Hattori M."/>
            <person name="Ohkuma M."/>
        </authorList>
    </citation>
    <scope>NUCLEOTIDE SEQUENCE [LARGE SCALE GENOMIC DNA]</scope>
    <source>
        <strain evidence="2">JCM 9152</strain>
    </source>
</reference>
<gene>
    <name evidence="2" type="ORF">JCM9152_1978</name>
</gene>
<evidence type="ECO:0000313" key="3">
    <source>
        <dbReference type="Proteomes" id="UP000018895"/>
    </source>
</evidence>
<comment type="caution">
    <text evidence="2">The sequence shown here is derived from an EMBL/GenBank/DDBJ whole genome shotgun (WGS) entry which is preliminary data.</text>
</comment>
<keyword evidence="1" id="KW-0812">Transmembrane</keyword>
<keyword evidence="3" id="KW-1185">Reference proteome</keyword>
<dbReference type="STRING" id="1236971.JCM9152_1978"/>
<dbReference type="EMBL" id="BAUU01000012">
    <property type="protein sequence ID" value="GAE30567.1"/>
    <property type="molecule type" value="Genomic_DNA"/>
</dbReference>